<name>A0A9D5S9U5_XYLRU</name>
<dbReference type="SUPFAM" id="SSF53474">
    <property type="entry name" value="alpha/beta-Hydrolases"/>
    <property type="match status" value="1"/>
</dbReference>
<feature type="domain" description="BD-FAE-like" evidence="2">
    <location>
        <begin position="48"/>
        <end position="266"/>
    </location>
</feature>
<dbReference type="AlphaFoldDB" id="A0A9D5S9U5"/>
<dbReference type="Pfam" id="PF20434">
    <property type="entry name" value="BD-FAE"/>
    <property type="match status" value="1"/>
</dbReference>
<dbReference type="InterPro" id="IPR049492">
    <property type="entry name" value="BD-FAE-like_dom"/>
</dbReference>
<dbReference type="EMBL" id="SUYC01000010">
    <property type="protein sequence ID" value="MBE6271186.1"/>
    <property type="molecule type" value="Genomic_DNA"/>
</dbReference>
<sequence length="305" mass="32884">MLSLSAVAMAQPAGGFGGFQAPQVRLETSQEWKDVNYAGDDQAYHTCDIYLPKKEQASYPVVIHIYGSAWFSNSSKGMADLGTIVKSLLDAGFAVVCPNHRSSMDAKWPAQIHDIRAVIRFVRGEAKKYKFDTKFIATSGFSSGGHLASTAATTSGTKQTKVGTVDIDLEGNVGNYLNESSSVNAACDWSGPIDLTAMDCGESMKMGENSPEDVLLNSKLAKEPDKYLSLSANTYVDKNDPPIIIFHGEKDNVVPCCQGKAFFETLKAAGVKTEATFVPEGSHGGPAMYVEENLQKMVNFLKALL</sequence>
<evidence type="ECO:0000256" key="1">
    <source>
        <dbReference type="ARBA" id="ARBA00022801"/>
    </source>
</evidence>
<proteinExistence type="predicted"/>
<accession>A0A9D5S9U5</accession>
<organism evidence="3 4">
    <name type="scientific">Xylanibacter ruminicola</name>
    <name type="common">Prevotella ruminicola</name>
    <dbReference type="NCBI Taxonomy" id="839"/>
    <lineage>
        <taxon>Bacteria</taxon>
        <taxon>Pseudomonadati</taxon>
        <taxon>Bacteroidota</taxon>
        <taxon>Bacteroidia</taxon>
        <taxon>Bacteroidales</taxon>
        <taxon>Prevotellaceae</taxon>
        <taxon>Xylanibacter</taxon>
    </lineage>
</organism>
<dbReference type="Proteomes" id="UP000806522">
    <property type="component" value="Unassembled WGS sequence"/>
</dbReference>
<dbReference type="PANTHER" id="PTHR48081:SF13">
    <property type="entry name" value="ALPHA_BETA HYDROLASE"/>
    <property type="match status" value="1"/>
</dbReference>
<evidence type="ECO:0000259" key="2">
    <source>
        <dbReference type="Pfam" id="PF20434"/>
    </source>
</evidence>
<reference evidence="3" key="1">
    <citation type="submission" date="2019-04" db="EMBL/GenBank/DDBJ databases">
        <title>Evolution of Biomass-Degrading Anaerobic Consortia Revealed by Metagenomics.</title>
        <authorList>
            <person name="Peng X."/>
        </authorList>
    </citation>
    <scope>NUCLEOTIDE SEQUENCE</scope>
    <source>
        <strain evidence="3">SIG140</strain>
    </source>
</reference>
<evidence type="ECO:0000313" key="4">
    <source>
        <dbReference type="Proteomes" id="UP000806522"/>
    </source>
</evidence>
<dbReference type="Gene3D" id="3.40.50.1820">
    <property type="entry name" value="alpha/beta hydrolase"/>
    <property type="match status" value="1"/>
</dbReference>
<comment type="caution">
    <text evidence="3">The sequence shown here is derived from an EMBL/GenBank/DDBJ whole genome shotgun (WGS) entry which is preliminary data.</text>
</comment>
<dbReference type="GO" id="GO:0016787">
    <property type="term" value="F:hydrolase activity"/>
    <property type="evidence" value="ECO:0007669"/>
    <property type="project" value="UniProtKB-KW"/>
</dbReference>
<keyword evidence="1 3" id="KW-0378">Hydrolase</keyword>
<evidence type="ECO:0000313" key="3">
    <source>
        <dbReference type="EMBL" id="MBE6271186.1"/>
    </source>
</evidence>
<dbReference type="InterPro" id="IPR050300">
    <property type="entry name" value="GDXG_lipolytic_enzyme"/>
</dbReference>
<protein>
    <submittedName>
        <fullName evidence="3">Alpha/beta hydrolase</fullName>
    </submittedName>
</protein>
<gene>
    <name evidence="3" type="ORF">E7101_09580</name>
</gene>
<dbReference type="PANTHER" id="PTHR48081">
    <property type="entry name" value="AB HYDROLASE SUPERFAMILY PROTEIN C4A8.06C"/>
    <property type="match status" value="1"/>
</dbReference>
<dbReference type="InterPro" id="IPR029058">
    <property type="entry name" value="AB_hydrolase_fold"/>
</dbReference>